<accession>A0A1Y4QFC2</accession>
<dbReference type="EMBL" id="NFLB01000007">
    <property type="protein sequence ID" value="OUQ05132.1"/>
    <property type="molecule type" value="Genomic_DNA"/>
</dbReference>
<dbReference type="PANTHER" id="PTHR14969:SF13">
    <property type="entry name" value="AT30094P"/>
    <property type="match status" value="1"/>
</dbReference>
<dbReference type="SMART" id="SM00014">
    <property type="entry name" value="acidPPc"/>
    <property type="match status" value="1"/>
</dbReference>
<comment type="caution">
    <text evidence="3">The sequence shown here is derived from an EMBL/GenBank/DDBJ whole genome shotgun (WGS) entry which is preliminary data.</text>
</comment>
<organism evidence="3 4">
    <name type="scientific">Thomasclavelia spiroformis</name>
    <dbReference type="NCBI Taxonomy" id="29348"/>
    <lineage>
        <taxon>Bacteria</taxon>
        <taxon>Bacillati</taxon>
        <taxon>Bacillota</taxon>
        <taxon>Erysipelotrichia</taxon>
        <taxon>Erysipelotrichales</taxon>
        <taxon>Coprobacillaceae</taxon>
        <taxon>Thomasclavelia</taxon>
    </lineage>
</organism>
<dbReference type="Gene3D" id="1.20.144.10">
    <property type="entry name" value="Phosphatidic acid phosphatase type 2/haloperoxidase"/>
    <property type="match status" value="1"/>
</dbReference>
<feature type="transmembrane region" description="Helical" evidence="1">
    <location>
        <begin position="104"/>
        <end position="131"/>
    </location>
</feature>
<keyword evidence="1" id="KW-1133">Transmembrane helix</keyword>
<evidence type="ECO:0000313" key="4">
    <source>
        <dbReference type="Proteomes" id="UP000196258"/>
    </source>
</evidence>
<evidence type="ECO:0000259" key="2">
    <source>
        <dbReference type="SMART" id="SM00014"/>
    </source>
</evidence>
<evidence type="ECO:0000256" key="1">
    <source>
        <dbReference type="SAM" id="Phobius"/>
    </source>
</evidence>
<dbReference type="PANTHER" id="PTHR14969">
    <property type="entry name" value="SPHINGOSINE-1-PHOSPHATE PHOSPHOHYDROLASE"/>
    <property type="match status" value="1"/>
</dbReference>
<sequence length="159" mass="17904">METFYQTTLTYIHSHSNLKKIIIILARYAPIITFIVYPSLIIYLFFANSPLLLETILRPLSAFILVTLIRKIINRKRPYETMDIIPLSKHKQGESFPSRHTVSAFAIAFACLNVNVTLGGFMIILAIIIACTRILCGVHYLSDVISAIVIALIIALIKI</sequence>
<dbReference type="SUPFAM" id="SSF48317">
    <property type="entry name" value="Acid phosphatase/Vanadium-dependent haloperoxidase"/>
    <property type="match status" value="1"/>
</dbReference>
<reference evidence="4" key="1">
    <citation type="submission" date="2017-04" db="EMBL/GenBank/DDBJ databases">
        <title>Function of individual gut microbiota members based on whole genome sequencing of pure cultures obtained from chicken caecum.</title>
        <authorList>
            <person name="Medvecky M."/>
            <person name="Cejkova D."/>
            <person name="Polansky O."/>
            <person name="Karasova D."/>
            <person name="Kubasova T."/>
            <person name="Cizek A."/>
            <person name="Rychlik I."/>
        </authorList>
    </citation>
    <scope>NUCLEOTIDE SEQUENCE [LARGE SCALE GENOMIC DNA]</scope>
    <source>
        <strain evidence="4">An149</strain>
    </source>
</reference>
<dbReference type="InterPro" id="IPR000326">
    <property type="entry name" value="PAP2/HPO"/>
</dbReference>
<feature type="transmembrane region" description="Helical" evidence="1">
    <location>
        <begin position="21"/>
        <end position="45"/>
    </location>
</feature>
<feature type="domain" description="Phosphatidic acid phosphatase type 2/haloperoxidase" evidence="2">
    <location>
        <begin position="51"/>
        <end position="159"/>
    </location>
</feature>
<dbReference type="Pfam" id="PF01569">
    <property type="entry name" value="PAP2"/>
    <property type="match status" value="1"/>
</dbReference>
<dbReference type="AlphaFoldDB" id="A0A1Y4QFC2"/>
<gene>
    <name evidence="3" type="ORF">B5E91_07370</name>
</gene>
<dbReference type="InterPro" id="IPR036938">
    <property type="entry name" value="PAP2/HPO_sf"/>
</dbReference>
<feature type="transmembrane region" description="Helical" evidence="1">
    <location>
        <begin position="137"/>
        <end position="157"/>
    </location>
</feature>
<dbReference type="Proteomes" id="UP000196258">
    <property type="component" value="Unassembled WGS sequence"/>
</dbReference>
<name>A0A1Y4QFC2_9FIRM</name>
<keyword evidence="1" id="KW-0472">Membrane</keyword>
<protein>
    <submittedName>
        <fullName evidence="3">Phosphatase PAP2 family protein</fullName>
    </submittedName>
</protein>
<keyword evidence="1" id="KW-0812">Transmembrane</keyword>
<dbReference type="CDD" id="cd01610">
    <property type="entry name" value="PAP2_like"/>
    <property type="match status" value="1"/>
</dbReference>
<dbReference type="RefSeq" id="WP_087256478.1">
    <property type="nucleotide sequence ID" value="NZ_CAMMFM010000003.1"/>
</dbReference>
<proteinExistence type="predicted"/>
<evidence type="ECO:0000313" key="3">
    <source>
        <dbReference type="EMBL" id="OUQ05132.1"/>
    </source>
</evidence>